<dbReference type="PANTHER" id="PTHR31270">
    <property type="entry name" value="GLUTAMINYL-PEPTIDE CYCLOTRANSFERASE"/>
    <property type="match status" value="1"/>
</dbReference>
<dbReference type="EMBL" id="QWDC01000002">
    <property type="protein sequence ID" value="RFZ92095.1"/>
    <property type="molecule type" value="Genomic_DNA"/>
</dbReference>
<evidence type="ECO:0000256" key="1">
    <source>
        <dbReference type="SAM" id="SignalP"/>
    </source>
</evidence>
<dbReference type="InterPro" id="IPR015943">
    <property type="entry name" value="WD40/YVTN_repeat-like_dom_sf"/>
</dbReference>
<proteinExistence type="predicted"/>
<dbReference type="Gene3D" id="2.60.40.10">
    <property type="entry name" value="Immunoglobulins"/>
    <property type="match status" value="1"/>
</dbReference>
<dbReference type="SUPFAM" id="SSF63825">
    <property type="entry name" value="YWTD domain"/>
    <property type="match status" value="1"/>
</dbReference>
<dbReference type="Pfam" id="PF05096">
    <property type="entry name" value="Glu_cyclase_2"/>
    <property type="match status" value="1"/>
</dbReference>
<dbReference type="OrthoDB" id="9783700at2"/>
<dbReference type="PANTHER" id="PTHR31270:SF1">
    <property type="entry name" value="GLUTAMINYL-PEPTIDE CYCLOTRANSFERASE"/>
    <property type="match status" value="1"/>
</dbReference>
<dbReference type="InterPro" id="IPR013783">
    <property type="entry name" value="Ig-like_fold"/>
</dbReference>
<dbReference type="Proteomes" id="UP000264217">
    <property type="component" value="Unassembled WGS sequence"/>
</dbReference>
<dbReference type="InterPro" id="IPR007788">
    <property type="entry name" value="QCT"/>
</dbReference>
<evidence type="ECO:0000313" key="2">
    <source>
        <dbReference type="EMBL" id="RFZ92095.1"/>
    </source>
</evidence>
<accession>A0A372NS74</accession>
<gene>
    <name evidence="2" type="ORF">D0C36_11660</name>
</gene>
<feature type="chain" id="PRO_5016596427" evidence="1">
    <location>
        <begin position="29"/>
        <end position="367"/>
    </location>
</feature>
<name>A0A372NS74_9SPHI</name>
<comment type="caution">
    <text evidence="2">The sequence shown here is derived from an EMBL/GenBank/DDBJ whole genome shotgun (WGS) entry which is preliminary data.</text>
</comment>
<dbReference type="GO" id="GO:0016603">
    <property type="term" value="F:glutaminyl-peptide cyclotransferase activity"/>
    <property type="evidence" value="ECO:0007669"/>
    <property type="project" value="InterPro"/>
</dbReference>
<keyword evidence="3" id="KW-1185">Reference proteome</keyword>
<keyword evidence="2" id="KW-0808">Transferase</keyword>
<dbReference type="Gene3D" id="2.130.10.10">
    <property type="entry name" value="YVTN repeat-like/Quinoprotein amine dehydrogenase"/>
    <property type="match status" value="1"/>
</dbReference>
<evidence type="ECO:0000313" key="3">
    <source>
        <dbReference type="Proteomes" id="UP000264217"/>
    </source>
</evidence>
<reference evidence="2 3" key="1">
    <citation type="submission" date="2018-08" db="EMBL/GenBank/DDBJ databases">
        <title>Mucilaginibacter sp. MYSH2.</title>
        <authorList>
            <person name="Seo T."/>
        </authorList>
    </citation>
    <scope>NUCLEOTIDE SEQUENCE [LARGE SCALE GENOMIC DNA]</scope>
    <source>
        <strain evidence="2 3">MYSH2</strain>
    </source>
</reference>
<sequence length="367" mass="40589">MPFGLLLPKKMNKKLVLFAVAASMLAYGCGCNSNNTDTQQDFTISPDAGATYKAGQQVDIKVNFPKDAKADSVVYLVDSTRIGSKKDQTGVTLKTDTLALGARTITAKVYQAGTAQDVTTNIVLLPAKAPEELKFTVEKVFPHDTASYTEGLLYQDGVMYESDGGRQAEEMGPSSLRKADLATGKVIQKVDVDPKIFAEGIVVIGDKIVQLTYTEKIGYVYDKKTLKLLNTFNNNVGVEGWGMTYDGNKIYMDDSTNRIWFLNKDNYQQTGYVDVYDEKGAVNAINELEYIDGLIYANVYGSDYILVIDPKTGAVLQRADMSSLYPKSQRNMNADVLNGIAYDKATKRIFVTGKKWDKLFQVKFSKK</sequence>
<feature type="signal peptide" evidence="1">
    <location>
        <begin position="1"/>
        <end position="28"/>
    </location>
</feature>
<organism evidence="2 3">
    <name type="scientific">Mucilaginibacter conchicola</name>
    <dbReference type="NCBI Taxonomy" id="2303333"/>
    <lineage>
        <taxon>Bacteria</taxon>
        <taxon>Pseudomonadati</taxon>
        <taxon>Bacteroidota</taxon>
        <taxon>Sphingobacteriia</taxon>
        <taxon>Sphingobacteriales</taxon>
        <taxon>Sphingobacteriaceae</taxon>
        <taxon>Mucilaginibacter</taxon>
    </lineage>
</organism>
<keyword evidence="1" id="KW-0732">Signal</keyword>
<dbReference type="AlphaFoldDB" id="A0A372NS74"/>
<protein>
    <submittedName>
        <fullName evidence="2">Glutaminyl-peptide cyclotransferase</fullName>
    </submittedName>
</protein>